<dbReference type="EMBL" id="POAF01000001">
    <property type="protein sequence ID" value="RBM04185.1"/>
    <property type="molecule type" value="Genomic_DNA"/>
</dbReference>
<reference evidence="6 7" key="1">
    <citation type="submission" date="2018-01" db="EMBL/GenBank/DDBJ databases">
        <title>Glutamicibacter soli strain NHPC-3 Whole genome sequence and assembly.</title>
        <authorList>
            <person name="Choudhury P."/>
            <person name="Gupta D."/>
            <person name="Sengupta K."/>
            <person name="Jawed A."/>
            <person name="Sultana N."/>
            <person name="Saha P."/>
        </authorList>
    </citation>
    <scope>NUCLEOTIDE SEQUENCE [LARGE SCALE GENOMIC DNA]</scope>
    <source>
        <strain evidence="6 7">NHPC-3</strain>
    </source>
</reference>
<keyword evidence="2" id="KW-0479">Metal-binding</keyword>
<accession>A0A365YN89</accession>
<keyword evidence="3" id="KW-0378">Hydrolase</keyword>
<evidence type="ECO:0000256" key="1">
    <source>
        <dbReference type="ARBA" id="ARBA00006576"/>
    </source>
</evidence>
<dbReference type="InterPro" id="IPR016192">
    <property type="entry name" value="APOBEC/CMP_deaminase_Zn-bd"/>
</dbReference>
<dbReference type="GO" id="GO:0047974">
    <property type="term" value="F:guanosine deaminase activity"/>
    <property type="evidence" value="ECO:0007669"/>
    <property type="project" value="TreeGrafter"/>
</dbReference>
<dbReference type="AlphaFoldDB" id="A0A365YN89"/>
<dbReference type="Pfam" id="PF00383">
    <property type="entry name" value="dCMP_cyt_deam_1"/>
    <property type="match status" value="1"/>
</dbReference>
<dbReference type="InterPro" id="IPR002125">
    <property type="entry name" value="CMP_dCMP_dom"/>
</dbReference>
<feature type="domain" description="CMP/dCMP-type deaminase" evidence="5">
    <location>
        <begin position="1"/>
        <end position="131"/>
    </location>
</feature>
<dbReference type="PROSITE" id="PS00903">
    <property type="entry name" value="CYT_DCMP_DEAMINASES_1"/>
    <property type="match status" value="1"/>
</dbReference>
<evidence type="ECO:0000256" key="3">
    <source>
        <dbReference type="ARBA" id="ARBA00022801"/>
    </source>
</evidence>
<dbReference type="PROSITE" id="PS51747">
    <property type="entry name" value="CYT_DCMP_DEAMINASES_2"/>
    <property type="match status" value="1"/>
</dbReference>
<dbReference type="GO" id="GO:0006152">
    <property type="term" value="P:purine nucleoside catabolic process"/>
    <property type="evidence" value="ECO:0007669"/>
    <property type="project" value="TreeGrafter"/>
</dbReference>
<keyword evidence="7" id="KW-1185">Reference proteome</keyword>
<dbReference type="Proteomes" id="UP000252167">
    <property type="component" value="Unassembled WGS sequence"/>
</dbReference>
<dbReference type="InterPro" id="IPR016193">
    <property type="entry name" value="Cytidine_deaminase-like"/>
</dbReference>
<dbReference type="FunFam" id="3.40.140.10:FF:000011">
    <property type="entry name" value="tRNA-specific adenosine deaminase"/>
    <property type="match status" value="1"/>
</dbReference>
<keyword evidence="4" id="KW-0862">Zinc</keyword>
<evidence type="ECO:0000313" key="7">
    <source>
        <dbReference type="Proteomes" id="UP000252167"/>
    </source>
</evidence>
<comment type="caution">
    <text evidence="6">The sequence shown here is derived from an EMBL/GenBank/DDBJ whole genome shotgun (WGS) entry which is preliminary data.</text>
</comment>
<gene>
    <name evidence="6" type="ORF">C1H84_02550</name>
</gene>
<dbReference type="SUPFAM" id="SSF53927">
    <property type="entry name" value="Cytidine deaminase-like"/>
    <property type="match status" value="1"/>
</dbReference>
<organism evidence="6 7">
    <name type="scientific">Glutamicibacter soli</name>
    <dbReference type="NCBI Taxonomy" id="453836"/>
    <lineage>
        <taxon>Bacteria</taxon>
        <taxon>Bacillati</taxon>
        <taxon>Actinomycetota</taxon>
        <taxon>Actinomycetes</taxon>
        <taxon>Micrococcales</taxon>
        <taxon>Micrococcaceae</taxon>
        <taxon>Glutamicibacter</taxon>
    </lineage>
</organism>
<dbReference type="Gene3D" id="3.40.140.10">
    <property type="entry name" value="Cytidine Deaminase, domain 2"/>
    <property type="match status" value="1"/>
</dbReference>
<protein>
    <submittedName>
        <fullName evidence="6">Nucleoside deaminase</fullName>
    </submittedName>
</protein>
<sequence length="155" mass="17090">MDPQLMQAAVDQSVLALESNDSGPFGAVVVLDGKVIATGYNTVVHDSDPTAHAEVNVIRKAGQALGTFDLSQCELYTSCEPCPMCLGAIYWARFKHVYYANDRQDAANIGFDDNFIYTELELPMSERRIPFTKVELASALGAFEAWTAKVDKQEY</sequence>
<evidence type="ECO:0000259" key="5">
    <source>
        <dbReference type="PROSITE" id="PS51747"/>
    </source>
</evidence>
<proteinExistence type="inferred from homology"/>
<dbReference type="RefSeq" id="WP_047119471.1">
    <property type="nucleotide sequence ID" value="NZ_CM125969.1"/>
</dbReference>
<name>A0A365YN89_9MICC</name>
<comment type="similarity">
    <text evidence="1">Belongs to the cytidine and deoxycytidylate deaminase family.</text>
</comment>
<evidence type="ECO:0000256" key="4">
    <source>
        <dbReference type="ARBA" id="ARBA00022833"/>
    </source>
</evidence>
<dbReference type="PANTHER" id="PTHR11079">
    <property type="entry name" value="CYTOSINE DEAMINASE FAMILY MEMBER"/>
    <property type="match status" value="1"/>
</dbReference>
<dbReference type="CDD" id="cd01285">
    <property type="entry name" value="nucleoside_deaminase"/>
    <property type="match status" value="1"/>
</dbReference>
<evidence type="ECO:0000256" key="2">
    <source>
        <dbReference type="ARBA" id="ARBA00022723"/>
    </source>
</evidence>
<dbReference type="PANTHER" id="PTHR11079:SF161">
    <property type="entry name" value="CMP_DCMP-TYPE DEAMINASE DOMAIN-CONTAINING PROTEIN"/>
    <property type="match status" value="1"/>
</dbReference>
<dbReference type="GO" id="GO:0008270">
    <property type="term" value="F:zinc ion binding"/>
    <property type="evidence" value="ECO:0007669"/>
    <property type="project" value="InterPro"/>
</dbReference>
<evidence type="ECO:0000313" key="6">
    <source>
        <dbReference type="EMBL" id="RBM04185.1"/>
    </source>
</evidence>